<dbReference type="GO" id="GO:0005737">
    <property type="term" value="C:cytoplasm"/>
    <property type="evidence" value="ECO:0007669"/>
    <property type="project" value="TreeGrafter"/>
</dbReference>
<keyword evidence="3" id="KW-0658">Purine biosynthesis</keyword>
<dbReference type="SUPFAM" id="SSF82697">
    <property type="entry name" value="PurS-like"/>
    <property type="match status" value="1"/>
</dbReference>
<evidence type="ECO:0000259" key="6">
    <source>
        <dbReference type="Pfam" id="PF18076"/>
    </source>
</evidence>
<protein>
    <submittedName>
        <fullName evidence="7">Phosphoribosylformylglycinamidine synthase</fullName>
    </submittedName>
</protein>
<dbReference type="GO" id="GO:0006164">
    <property type="term" value="P:purine nucleotide biosynthetic process"/>
    <property type="evidence" value="ECO:0007669"/>
    <property type="project" value="UniProtKB-KW"/>
</dbReference>
<dbReference type="GO" id="GO:0004642">
    <property type="term" value="F:phosphoribosylformylglycinamidine synthase activity"/>
    <property type="evidence" value="ECO:0007669"/>
    <property type="project" value="TreeGrafter"/>
</dbReference>
<dbReference type="PANTHER" id="PTHR10099">
    <property type="entry name" value="PHOSPHORIBOSYLFORMYLGLYCINAMIDINE SYNTHASE"/>
    <property type="match status" value="1"/>
</dbReference>
<dbReference type="AlphaFoldDB" id="E2ACZ3"/>
<dbReference type="FunFam" id="1.10.8.750:FF:000001">
    <property type="entry name" value="Putative phosphoribosylformylglycinamidine synthase"/>
    <property type="match status" value="1"/>
</dbReference>
<evidence type="ECO:0000256" key="1">
    <source>
        <dbReference type="ARBA" id="ARBA00022598"/>
    </source>
</evidence>
<accession>E2ACZ3</accession>
<dbReference type="STRING" id="104421.E2ACZ3"/>
<dbReference type="OrthoDB" id="6666987at2759"/>
<dbReference type="OMA" id="DIFANCN"/>
<keyword evidence="8" id="KW-1185">Reference proteome</keyword>
<dbReference type="GO" id="GO:0005524">
    <property type="term" value="F:ATP binding"/>
    <property type="evidence" value="ECO:0007669"/>
    <property type="project" value="UniProtKB-KW"/>
</dbReference>
<reference evidence="7 8" key="1">
    <citation type="journal article" date="2010" name="Science">
        <title>Genomic comparison of the ants Camponotus floridanus and Harpegnathos saltator.</title>
        <authorList>
            <person name="Bonasio R."/>
            <person name="Zhang G."/>
            <person name="Ye C."/>
            <person name="Mutti N.S."/>
            <person name="Fang X."/>
            <person name="Qin N."/>
            <person name="Donahue G."/>
            <person name="Yang P."/>
            <person name="Li Q."/>
            <person name="Li C."/>
            <person name="Zhang P."/>
            <person name="Huang Z."/>
            <person name="Berger S.L."/>
            <person name="Reinberg D."/>
            <person name="Wang J."/>
            <person name="Liebig J."/>
        </authorList>
    </citation>
    <scope>NUCLEOTIDE SEQUENCE [LARGE SCALE GENOMIC DNA]</scope>
    <source>
        <strain evidence="8">C129</strain>
    </source>
</reference>
<evidence type="ECO:0000313" key="7">
    <source>
        <dbReference type="EMBL" id="EFN68691.1"/>
    </source>
</evidence>
<evidence type="ECO:0000256" key="4">
    <source>
        <dbReference type="ARBA" id="ARBA00022840"/>
    </source>
</evidence>
<keyword evidence="1" id="KW-0436">Ligase</keyword>
<dbReference type="SUPFAM" id="SSF55326">
    <property type="entry name" value="PurM N-terminal domain-like"/>
    <property type="match status" value="1"/>
</dbReference>
<dbReference type="InParanoid" id="E2ACZ3"/>
<dbReference type="InterPro" id="IPR041609">
    <property type="entry name" value="PurL_linker"/>
</dbReference>
<gene>
    <name evidence="7" type="ORF">EAG_01402</name>
</gene>
<dbReference type="Proteomes" id="UP000000311">
    <property type="component" value="Unassembled WGS sequence"/>
</dbReference>
<dbReference type="InterPro" id="IPR036604">
    <property type="entry name" value="PurS-like_sf"/>
</dbReference>
<feature type="domain" description="Phosphoribosylformylglycinamidine synthase N-terminal" evidence="6">
    <location>
        <begin position="38"/>
        <end position="151"/>
    </location>
</feature>
<evidence type="ECO:0000256" key="3">
    <source>
        <dbReference type="ARBA" id="ARBA00022755"/>
    </source>
</evidence>
<dbReference type="SUPFAM" id="SSF109736">
    <property type="entry name" value="FGAM synthase PurL, linker domain"/>
    <property type="match status" value="1"/>
</dbReference>
<evidence type="ECO:0000256" key="2">
    <source>
        <dbReference type="ARBA" id="ARBA00022741"/>
    </source>
</evidence>
<name>E2ACZ3_CAMFO</name>
<dbReference type="EMBL" id="GL438630">
    <property type="protein sequence ID" value="EFN68691.1"/>
    <property type="molecule type" value="Genomic_DNA"/>
</dbReference>
<dbReference type="InterPro" id="IPR040707">
    <property type="entry name" value="FGAR-AT_N"/>
</dbReference>
<dbReference type="Gene3D" id="3.30.1330.10">
    <property type="entry name" value="PurM-like, N-terminal domain"/>
    <property type="match status" value="1"/>
</dbReference>
<evidence type="ECO:0000259" key="5">
    <source>
        <dbReference type="Pfam" id="PF18072"/>
    </source>
</evidence>
<dbReference type="Gene3D" id="1.10.8.750">
    <property type="entry name" value="Phosphoribosylformylglycinamidine synthase, linker domain"/>
    <property type="match status" value="1"/>
</dbReference>
<feature type="domain" description="Phosphoribosylformylglycinamidine synthase linker" evidence="5">
    <location>
        <begin position="180"/>
        <end position="229"/>
    </location>
</feature>
<dbReference type="Pfam" id="PF18072">
    <property type="entry name" value="FGAR-AT_linker"/>
    <property type="match status" value="1"/>
</dbReference>
<evidence type="ECO:0000313" key="8">
    <source>
        <dbReference type="Proteomes" id="UP000000311"/>
    </source>
</evidence>
<dbReference type="InterPro" id="IPR036921">
    <property type="entry name" value="PurM-like_N_sf"/>
</dbReference>
<keyword evidence="4" id="KW-0067">ATP-binding</keyword>
<sequence>MRILKFYKTPGLRAGQLKSKLQKVLEIETSVTDLETELCYYVEIAEPLEEEEIRVLKWILSSPFERECLRCDSVFSNIQDHAIVIEIGPRLNFSTAFSTNVVSICKSVKLNKVTRIEAAIRYCIKLKGTIDKKIENDIVNVLGDKMTECRYVKPIETFDHGFRPEKWFDVDLIKEGRKALEKVNLKLGLAFDDWDLDYYTKLFLDKLKRNPTSVECFDLAQSNSEHSRHWFFKGRVILDGKEEEKSLIDMIIDTQNYSNPNNVIKFSDNSSAIEGFQVPVLCPVETHKSSHFDLKDIKQHLIFTAETHNFPTGVAPFSGATTGTGGRLRDIQAIGRGGNYIAGTAGYSVGNLHISGYDLPWEEKDAVYPSNMASPLEIIIEASNGASDYGNKFGEPVVCGFARSYGATNHAGIRREWIKPIMFSGGLGTMDANLTNKASF</sequence>
<organism evidence="8">
    <name type="scientific">Camponotus floridanus</name>
    <name type="common">Florida carpenter ant</name>
    <dbReference type="NCBI Taxonomy" id="104421"/>
    <lineage>
        <taxon>Eukaryota</taxon>
        <taxon>Metazoa</taxon>
        <taxon>Ecdysozoa</taxon>
        <taxon>Arthropoda</taxon>
        <taxon>Hexapoda</taxon>
        <taxon>Insecta</taxon>
        <taxon>Pterygota</taxon>
        <taxon>Neoptera</taxon>
        <taxon>Endopterygota</taxon>
        <taxon>Hymenoptera</taxon>
        <taxon>Apocrita</taxon>
        <taxon>Aculeata</taxon>
        <taxon>Formicoidea</taxon>
        <taxon>Formicidae</taxon>
        <taxon>Formicinae</taxon>
        <taxon>Camponotus</taxon>
    </lineage>
</organism>
<keyword evidence="2" id="KW-0547">Nucleotide-binding</keyword>
<dbReference type="PANTHER" id="PTHR10099:SF1">
    <property type="entry name" value="PHOSPHORIBOSYLFORMYLGLYCINAMIDINE SYNTHASE"/>
    <property type="match status" value="1"/>
</dbReference>
<dbReference type="FunFam" id="3.30.1330.10:FF:000010">
    <property type="entry name" value="Phosphoribosylformylglycinamidine synthase"/>
    <property type="match status" value="1"/>
</dbReference>
<proteinExistence type="predicted"/>
<dbReference type="Pfam" id="PF18076">
    <property type="entry name" value="FGAR-AT_N"/>
    <property type="match status" value="1"/>
</dbReference>